<proteinExistence type="inferred from homology"/>
<name>A0AAD2FU85_9STRA</name>
<comment type="similarity">
    <text evidence="1 5">Belongs to the peptidase S9A family.</text>
</comment>
<dbReference type="InterPro" id="IPR002470">
    <property type="entry name" value="Peptidase_S9A"/>
</dbReference>
<dbReference type="SUPFAM" id="SSF50993">
    <property type="entry name" value="Peptidase/esterase 'gauge' domain"/>
    <property type="match status" value="1"/>
</dbReference>
<dbReference type="InterPro" id="IPR029058">
    <property type="entry name" value="AB_hydrolase_fold"/>
</dbReference>
<dbReference type="InterPro" id="IPR023302">
    <property type="entry name" value="Pept_S9A_N"/>
</dbReference>
<dbReference type="PANTHER" id="PTHR42881">
    <property type="entry name" value="PROLYL ENDOPEPTIDASE"/>
    <property type="match status" value="1"/>
</dbReference>
<dbReference type="EMBL" id="CAKOGP040001825">
    <property type="protein sequence ID" value="CAJ1953461.1"/>
    <property type="molecule type" value="Genomic_DNA"/>
</dbReference>
<dbReference type="EC" id="3.4.21.-" evidence="5"/>
<dbReference type="GO" id="GO:0070012">
    <property type="term" value="F:oligopeptidase activity"/>
    <property type="evidence" value="ECO:0007669"/>
    <property type="project" value="TreeGrafter"/>
</dbReference>
<dbReference type="Proteomes" id="UP001295423">
    <property type="component" value="Unassembled WGS sequence"/>
</dbReference>
<dbReference type="GO" id="GO:0005829">
    <property type="term" value="C:cytosol"/>
    <property type="evidence" value="ECO:0007669"/>
    <property type="project" value="TreeGrafter"/>
</dbReference>
<dbReference type="AlphaFoldDB" id="A0AAD2FU85"/>
<keyword evidence="2 5" id="KW-0645">Protease</keyword>
<dbReference type="InterPro" id="IPR001375">
    <property type="entry name" value="Peptidase_S9_cat"/>
</dbReference>
<evidence type="ECO:0000256" key="4">
    <source>
        <dbReference type="ARBA" id="ARBA00022825"/>
    </source>
</evidence>
<dbReference type="Gene3D" id="3.40.50.1820">
    <property type="entry name" value="alpha/beta hydrolase"/>
    <property type="match status" value="1"/>
</dbReference>
<dbReference type="Pfam" id="PF02897">
    <property type="entry name" value="Peptidase_S9_N"/>
    <property type="match status" value="1"/>
</dbReference>
<keyword evidence="9" id="KW-1185">Reference proteome</keyword>
<protein>
    <recommendedName>
        <fullName evidence="5">Prolyl endopeptidase</fullName>
        <ecNumber evidence="5">3.4.21.-</ecNumber>
    </recommendedName>
</protein>
<accession>A0AAD2FU85</accession>
<sequence length="744" mass="83772">MTSKTAEDDKYAWLEDVEAKECLDFAKFSNDKCIQTLGDPKDGPTYDRVLSVLESEDRIPHVSSYGRDESGERILFNFWRDKANPKGIWRKTTASEYEKKEPKWEVVLDVDKLAEKDGISWVWKGAKALARKRDPMSDNGRIITRVLMNLSRGGSDATHLKEFDLLSGEFVPEGEAFVLPEAKTRASYKSRDILLVGSDFGPDSLTDSGYPRTVREWARGTAVEDAPTVFEGEKTDVAVNGYVADERSFGGSLWQIHSRSITFYTSKYYMAKLTEDHLLPQSERPEGLPELEFKELEIQEDAEIDYVGNMLFISLRSDWTPKEGGKTYKTGSIIYCDWEKFLSEGKGGSDYQELFEPSDRTAYEYMTCTKDYLIVSTMDNVKSKLHFYKIGDNGNSLTLVSEDSDPKIRDCSVRPIDALESNEFWFTLSSYTQPSTLFLADADKVVEPVESAEDKFVVSKLKQLPEQYDSSGLVVEQRMATSKDGTEIPYFIVMKEGMELNGKNPTLLYGYGGFEISLGPHYVATSGLAWLERGGVYVEANIRGGGEFGPSWHQAALKANRNKAYEDFIAVGEHLIESNICKPKTLAIRGGSNGGLLMGNMYTMRPDLFGAVHCAVPLLDMKRFNQLLAGASWMAEYGNPDTSDWEDFLYKYSPYHNIDESVESYPPMLVTTSTRDDRVHPAHARKMVKKLWDLGEGKNWPIHYYENIEGGHGGAADAKQSAFMTSLAYDFMFATLTKNAEAME</sequence>
<comment type="caution">
    <text evidence="8">The sequence shown here is derived from an EMBL/GenBank/DDBJ whole genome shotgun (WGS) entry which is preliminary data.</text>
</comment>
<dbReference type="GO" id="GO:0006508">
    <property type="term" value="P:proteolysis"/>
    <property type="evidence" value="ECO:0007669"/>
    <property type="project" value="UniProtKB-KW"/>
</dbReference>
<keyword evidence="3 5" id="KW-0378">Hydrolase</keyword>
<gene>
    <name evidence="8" type="ORF">CYCCA115_LOCUS14061</name>
</gene>
<reference evidence="8" key="1">
    <citation type="submission" date="2023-08" db="EMBL/GenBank/DDBJ databases">
        <authorList>
            <person name="Audoor S."/>
            <person name="Bilcke G."/>
        </authorList>
    </citation>
    <scope>NUCLEOTIDE SEQUENCE</scope>
</reference>
<evidence type="ECO:0000256" key="2">
    <source>
        <dbReference type="ARBA" id="ARBA00022670"/>
    </source>
</evidence>
<dbReference type="Pfam" id="PF00326">
    <property type="entry name" value="Peptidase_S9"/>
    <property type="match status" value="1"/>
</dbReference>
<dbReference type="PANTHER" id="PTHR42881:SF13">
    <property type="entry name" value="PROLYL ENDOPEPTIDASE"/>
    <property type="match status" value="1"/>
</dbReference>
<evidence type="ECO:0000256" key="1">
    <source>
        <dbReference type="ARBA" id="ARBA00005228"/>
    </source>
</evidence>
<evidence type="ECO:0000259" key="7">
    <source>
        <dbReference type="Pfam" id="PF02897"/>
    </source>
</evidence>
<dbReference type="Gene3D" id="2.130.10.120">
    <property type="entry name" value="Prolyl oligopeptidase, N-terminal domain"/>
    <property type="match status" value="1"/>
</dbReference>
<feature type="domain" description="Peptidase S9 prolyl oligopeptidase catalytic" evidence="6">
    <location>
        <begin position="528"/>
        <end position="736"/>
    </location>
</feature>
<evidence type="ECO:0000313" key="9">
    <source>
        <dbReference type="Proteomes" id="UP001295423"/>
    </source>
</evidence>
<keyword evidence="4 5" id="KW-0720">Serine protease</keyword>
<dbReference type="GO" id="GO:0004252">
    <property type="term" value="F:serine-type endopeptidase activity"/>
    <property type="evidence" value="ECO:0007669"/>
    <property type="project" value="UniProtKB-UniRule"/>
</dbReference>
<dbReference type="PRINTS" id="PR00862">
    <property type="entry name" value="PROLIGOPTASE"/>
</dbReference>
<evidence type="ECO:0000313" key="8">
    <source>
        <dbReference type="EMBL" id="CAJ1953461.1"/>
    </source>
</evidence>
<evidence type="ECO:0000256" key="5">
    <source>
        <dbReference type="RuleBase" id="RU368024"/>
    </source>
</evidence>
<evidence type="ECO:0000256" key="3">
    <source>
        <dbReference type="ARBA" id="ARBA00022801"/>
    </source>
</evidence>
<evidence type="ECO:0000259" key="6">
    <source>
        <dbReference type="Pfam" id="PF00326"/>
    </source>
</evidence>
<organism evidence="8 9">
    <name type="scientific">Cylindrotheca closterium</name>
    <dbReference type="NCBI Taxonomy" id="2856"/>
    <lineage>
        <taxon>Eukaryota</taxon>
        <taxon>Sar</taxon>
        <taxon>Stramenopiles</taxon>
        <taxon>Ochrophyta</taxon>
        <taxon>Bacillariophyta</taxon>
        <taxon>Bacillariophyceae</taxon>
        <taxon>Bacillariophycidae</taxon>
        <taxon>Bacillariales</taxon>
        <taxon>Bacillariaceae</taxon>
        <taxon>Cylindrotheca</taxon>
    </lineage>
</organism>
<dbReference type="InterPro" id="IPR051167">
    <property type="entry name" value="Prolyl_oligopep/macrocyclase"/>
</dbReference>
<dbReference type="SUPFAM" id="SSF53474">
    <property type="entry name" value="alpha/beta-Hydrolases"/>
    <property type="match status" value="1"/>
</dbReference>
<feature type="domain" description="Peptidase S9A N-terminal" evidence="7">
    <location>
        <begin position="6"/>
        <end position="444"/>
    </location>
</feature>